<keyword evidence="6" id="KW-0442">Lipid degradation</keyword>
<dbReference type="PRINTS" id="PR00821">
    <property type="entry name" value="TAGLIPASE"/>
</dbReference>
<dbReference type="EC" id="3.1.1.111" evidence="11"/>
<dbReference type="GO" id="GO:0046872">
    <property type="term" value="F:metal ion binding"/>
    <property type="evidence" value="ECO:0007669"/>
    <property type="project" value="UniProtKB-KW"/>
</dbReference>
<evidence type="ECO:0000256" key="20">
    <source>
        <dbReference type="RuleBase" id="RU004262"/>
    </source>
</evidence>
<evidence type="ECO:0000256" key="6">
    <source>
        <dbReference type="ARBA" id="ARBA00022963"/>
    </source>
</evidence>
<proteinExistence type="inferred from homology"/>
<evidence type="ECO:0000256" key="15">
    <source>
        <dbReference type="ARBA" id="ARBA00048284"/>
    </source>
</evidence>
<feature type="chain" id="PRO_5014473950" description="Phospholipase A1 member A" evidence="21">
    <location>
        <begin position="26"/>
        <end position="440"/>
    </location>
</feature>
<comment type="catalytic activity">
    <reaction evidence="14">
        <text>a 1-acyl-sn-glycero-3-phospho-L-serine + H2O = sn-glycero-3-phospho-L-serine + a fatty acid + H(+)</text>
        <dbReference type="Rhea" id="RHEA:32979"/>
        <dbReference type="ChEBI" id="CHEBI:15377"/>
        <dbReference type="ChEBI" id="CHEBI:15378"/>
        <dbReference type="ChEBI" id="CHEBI:28868"/>
        <dbReference type="ChEBI" id="CHEBI:64379"/>
        <dbReference type="ChEBI" id="CHEBI:64765"/>
        <dbReference type="EC" id="3.1.1.111"/>
    </reaction>
    <physiologicalReaction direction="left-to-right" evidence="14">
        <dbReference type="Rhea" id="RHEA:32980"/>
    </physiologicalReaction>
</comment>
<comment type="catalytic activity">
    <reaction evidence="17">
        <text>1-hexadecanoyl-2-(5Z,8Z,11Z,14Z-eicosatetraenoyl)-sn-glycero-3-phospho-L-serine + H2O = 2-(5Z,8Z,11Z,14Z)-eicosatetraenoyl-sn-glycero-3-phospho-L-serine + hexadecanoate + H(+)</text>
        <dbReference type="Rhea" id="RHEA:41187"/>
        <dbReference type="ChEBI" id="CHEBI:7896"/>
        <dbReference type="ChEBI" id="CHEBI:15377"/>
        <dbReference type="ChEBI" id="CHEBI:15378"/>
        <dbReference type="ChEBI" id="CHEBI:75032"/>
        <dbReference type="ChEBI" id="CHEBI:77830"/>
    </reaction>
    <physiologicalReaction direction="left-to-right" evidence="17">
        <dbReference type="Rhea" id="RHEA:41188"/>
    </physiologicalReaction>
</comment>
<evidence type="ECO:0000256" key="14">
    <source>
        <dbReference type="ARBA" id="ARBA00047895"/>
    </source>
</evidence>
<evidence type="ECO:0000256" key="12">
    <source>
        <dbReference type="ARBA" id="ARBA00040696"/>
    </source>
</evidence>
<keyword evidence="3" id="KW-0964">Secreted</keyword>
<dbReference type="AlphaFoldDB" id="A0A2J8M3G1"/>
<dbReference type="PANTHER" id="PTHR11610">
    <property type="entry name" value="LIPASE"/>
    <property type="match status" value="1"/>
</dbReference>
<evidence type="ECO:0000256" key="2">
    <source>
        <dbReference type="ARBA" id="ARBA00010701"/>
    </source>
</evidence>
<evidence type="ECO:0000256" key="7">
    <source>
        <dbReference type="ARBA" id="ARBA00023098"/>
    </source>
</evidence>
<accession>A0A2J8M3G1</accession>
<dbReference type="GO" id="GO:0016042">
    <property type="term" value="P:lipid catabolic process"/>
    <property type="evidence" value="ECO:0007669"/>
    <property type="project" value="UniProtKB-KW"/>
</dbReference>
<evidence type="ECO:0000256" key="21">
    <source>
        <dbReference type="SAM" id="SignalP"/>
    </source>
</evidence>
<protein>
    <recommendedName>
        <fullName evidence="12">Phospholipase A1 member A</fullName>
        <ecNumber evidence="11">3.1.1.111</ecNumber>
    </recommendedName>
</protein>
<dbReference type="GO" id="GO:0052689">
    <property type="term" value="F:carboxylic ester hydrolase activity"/>
    <property type="evidence" value="ECO:0007669"/>
    <property type="project" value="InterPro"/>
</dbReference>
<keyword evidence="4 21" id="KW-0732">Signal</keyword>
<comment type="catalytic activity">
    <reaction evidence="16">
        <text>1,2-di-(9Z)-octadecenoyl-sn-glycero-3-phospho-L-serine + H2O = 2-(9Z-octadecenoyl)-sn-glycero-3-phospho-L-serine + (9Z)-octadecenoate + H(+)</text>
        <dbReference type="Rhea" id="RHEA:40491"/>
        <dbReference type="ChEBI" id="CHEBI:15377"/>
        <dbReference type="ChEBI" id="CHEBI:15378"/>
        <dbReference type="ChEBI" id="CHEBI:30823"/>
        <dbReference type="ChEBI" id="CHEBI:74905"/>
        <dbReference type="ChEBI" id="CHEBI:77342"/>
    </reaction>
    <physiologicalReaction direction="left-to-right" evidence="16">
        <dbReference type="Rhea" id="RHEA:40492"/>
    </physiologicalReaction>
</comment>
<evidence type="ECO:0000256" key="17">
    <source>
        <dbReference type="ARBA" id="ARBA00048700"/>
    </source>
</evidence>
<evidence type="ECO:0000256" key="8">
    <source>
        <dbReference type="ARBA" id="ARBA00023157"/>
    </source>
</evidence>
<evidence type="ECO:0000313" key="23">
    <source>
        <dbReference type="EMBL" id="PNI54061.1"/>
    </source>
</evidence>
<feature type="binding site" evidence="19">
    <location>
        <position position="193"/>
    </location>
    <ligand>
        <name>Ca(2+)</name>
        <dbReference type="ChEBI" id="CHEBI:29108"/>
    </ligand>
</feature>
<feature type="active site" description="Charge relay system" evidence="18">
    <location>
        <position position="244"/>
    </location>
</feature>
<keyword evidence="8" id="KW-1015">Disulfide bond</keyword>
<reference evidence="23 24" key="1">
    <citation type="submission" date="2017-12" db="EMBL/GenBank/DDBJ databases">
        <title>High-resolution comparative analysis of great ape genomes.</title>
        <authorList>
            <person name="Pollen A."/>
            <person name="Hastie A."/>
            <person name="Hormozdiari F."/>
            <person name="Dougherty M."/>
            <person name="Liu R."/>
            <person name="Chaisson M."/>
            <person name="Hoppe E."/>
            <person name="Hill C."/>
            <person name="Pang A."/>
            <person name="Hillier L."/>
            <person name="Baker C."/>
            <person name="Armstrong J."/>
            <person name="Shendure J."/>
            <person name="Paten B."/>
            <person name="Wilson R."/>
            <person name="Chao H."/>
            <person name="Schneider V."/>
            <person name="Ventura M."/>
            <person name="Kronenberg Z."/>
            <person name="Murali S."/>
            <person name="Gordon D."/>
            <person name="Cantsilieris S."/>
            <person name="Munson K."/>
            <person name="Nelson B."/>
            <person name="Raja A."/>
            <person name="Underwood J."/>
            <person name="Diekhans M."/>
            <person name="Fiddes I."/>
            <person name="Haussler D."/>
            <person name="Eichler E."/>
        </authorList>
    </citation>
    <scope>NUCLEOTIDE SEQUENCE [LARGE SCALE GENOMIC DNA]</scope>
    <source>
        <strain evidence="23">Yerkes chimp pedigree #C0471</strain>
    </source>
</reference>
<evidence type="ECO:0000256" key="1">
    <source>
        <dbReference type="ARBA" id="ARBA00004613"/>
    </source>
</evidence>
<keyword evidence="19" id="KW-0479">Metal-binding</keyword>
<evidence type="ECO:0000256" key="11">
    <source>
        <dbReference type="ARBA" id="ARBA00039083"/>
    </source>
</evidence>
<dbReference type="Proteomes" id="UP000236370">
    <property type="component" value="Unassembled WGS sequence"/>
</dbReference>
<feature type="active site" description="Charge relay system" evidence="18">
    <location>
        <position position="174"/>
    </location>
</feature>
<gene>
    <name evidence="23" type="ORF">CK820_G0023881</name>
</gene>
<dbReference type="PANTHER" id="PTHR11610:SF111">
    <property type="entry name" value="PHOSPHOLIPASE A1 MEMBER A"/>
    <property type="match status" value="1"/>
</dbReference>
<dbReference type="EMBL" id="NBAG03000270">
    <property type="protein sequence ID" value="PNI54061.1"/>
    <property type="molecule type" value="Genomic_DNA"/>
</dbReference>
<comment type="similarity">
    <text evidence="2 20">Belongs to the AB hydrolase superfamily. Lipase family.</text>
</comment>
<dbReference type="Pfam" id="PF00151">
    <property type="entry name" value="Lipase"/>
    <property type="match status" value="1"/>
</dbReference>
<evidence type="ECO:0000256" key="19">
    <source>
        <dbReference type="PIRSR" id="PIRSR000865-2"/>
    </source>
</evidence>
<feature type="binding site" evidence="19">
    <location>
        <position position="190"/>
    </location>
    <ligand>
        <name>Ca(2+)</name>
        <dbReference type="ChEBI" id="CHEBI:29108"/>
    </ligand>
</feature>
<dbReference type="GO" id="GO:0016298">
    <property type="term" value="F:lipase activity"/>
    <property type="evidence" value="ECO:0007669"/>
    <property type="project" value="InterPro"/>
</dbReference>
<dbReference type="ESTHER" id="pantr-h2qn58">
    <property type="family name" value="Phospholipase"/>
</dbReference>
<dbReference type="PIRSF" id="PIRSF000865">
    <property type="entry name" value="Lipoprotein_lipase_LIPH"/>
    <property type="match status" value="1"/>
</dbReference>
<feature type="signal peptide" evidence="21">
    <location>
        <begin position="1"/>
        <end position="25"/>
    </location>
</feature>
<comment type="subcellular location">
    <subcellularLocation>
        <location evidence="1">Secreted</location>
    </subcellularLocation>
</comment>
<dbReference type="CDD" id="cd00707">
    <property type="entry name" value="Pancreat_lipase_like"/>
    <property type="match status" value="1"/>
</dbReference>
<evidence type="ECO:0000256" key="9">
    <source>
        <dbReference type="ARBA" id="ARBA00023180"/>
    </source>
</evidence>
<dbReference type="GO" id="GO:0005576">
    <property type="term" value="C:extracellular region"/>
    <property type="evidence" value="ECO:0007669"/>
    <property type="project" value="UniProtKB-SubCell"/>
</dbReference>
<feature type="binding site" evidence="19">
    <location>
        <position position="188"/>
    </location>
    <ligand>
        <name>Ca(2+)</name>
        <dbReference type="ChEBI" id="CHEBI:29108"/>
    </ligand>
</feature>
<evidence type="ECO:0000256" key="4">
    <source>
        <dbReference type="ARBA" id="ARBA00022729"/>
    </source>
</evidence>
<evidence type="ECO:0000259" key="22">
    <source>
        <dbReference type="Pfam" id="PF00151"/>
    </source>
</evidence>
<keyword evidence="9" id="KW-0325">Glycoprotein</keyword>
<comment type="catalytic activity">
    <reaction evidence="10">
        <text>a 1,2-diacyl-sn-glycero-3-phospho-L-serine + H2O = a 2-acyl-sn-glycero-3-phospho-L-serine + a fatty acid + H(+)</text>
        <dbReference type="Rhea" id="RHEA:42212"/>
        <dbReference type="ChEBI" id="CHEBI:15377"/>
        <dbReference type="ChEBI" id="CHEBI:15378"/>
        <dbReference type="ChEBI" id="CHEBI:28868"/>
        <dbReference type="ChEBI" id="CHEBI:57262"/>
        <dbReference type="ChEBI" id="CHEBI:65214"/>
        <dbReference type="EC" id="3.1.1.111"/>
    </reaction>
    <physiologicalReaction direction="left-to-right" evidence="10">
        <dbReference type="Rhea" id="RHEA:42213"/>
    </physiologicalReaction>
</comment>
<evidence type="ECO:0000256" key="13">
    <source>
        <dbReference type="ARBA" id="ARBA00045697"/>
    </source>
</evidence>
<evidence type="ECO:0000256" key="10">
    <source>
        <dbReference type="ARBA" id="ARBA00036738"/>
    </source>
</evidence>
<dbReference type="InterPro" id="IPR029058">
    <property type="entry name" value="AB_hydrolase_fold"/>
</dbReference>
<comment type="function">
    <text evidence="13">Hydrolyzes the ester bond of the acyl group attached at the sn-1 position of phosphatidylserines (phospholipase A1 activity) and 1-acyl-2-lysophosphatidylserines (lysophospholipase activity) in the pathway of phosphatidylserines acyl chain remodeling. Cleaves phosphatidylserines exposed on the outer leaflet of the plasma membrane of apoptotic cells producing 2-acyl-1-lysophosphatidylserines, which in turn enhance mast cell activation and histamine production. Has no activity toward other glycerophospholipids including phosphatidylcholines, phosphatidylethanolamines, phosphatidic acids or phosphatidylinositols, or glycerolipids such as triolein.</text>
</comment>
<evidence type="ECO:0000256" key="3">
    <source>
        <dbReference type="ARBA" id="ARBA00022525"/>
    </source>
</evidence>
<evidence type="ECO:0000256" key="18">
    <source>
        <dbReference type="PIRSR" id="PIRSR000865-1"/>
    </source>
</evidence>
<evidence type="ECO:0000256" key="5">
    <source>
        <dbReference type="ARBA" id="ARBA00022801"/>
    </source>
</evidence>
<keyword evidence="7" id="KW-0443">Lipid metabolism</keyword>
<keyword evidence="19" id="KW-0106">Calcium</keyword>
<dbReference type="InterPro" id="IPR013818">
    <property type="entry name" value="Lipase"/>
</dbReference>
<organism evidence="23 24">
    <name type="scientific">Pan troglodytes</name>
    <name type="common">Chimpanzee</name>
    <dbReference type="NCBI Taxonomy" id="9598"/>
    <lineage>
        <taxon>Eukaryota</taxon>
        <taxon>Metazoa</taxon>
        <taxon>Chordata</taxon>
        <taxon>Craniata</taxon>
        <taxon>Vertebrata</taxon>
        <taxon>Euteleostomi</taxon>
        <taxon>Mammalia</taxon>
        <taxon>Eutheria</taxon>
        <taxon>Euarchontoglires</taxon>
        <taxon>Primates</taxon>
        <taxon>Haplorrhini</taxon>
        <taxon>Catarrhini</taxon>
        <taxon>Hominidae</taxon>
        <taxon>Pan</taxon>
    </lineage>
</organism>
<dbReference type="InterPro" id="IPR000734">
    <property type="entry name" value="TAG_lipase"/>
</dbReference>
<feature type="domain" description="Lipase" evidence="22">
    <location>
        <begin position="17"/>
        <end position="320"/>
    </location>
</feature>
<dbReference type="Gene3D" id="3.40.50.1820">
    <property type="entry name" value="alpha/beta hydrolase"/>
    <property type="match status" value="1"/>
</dbReference>
<dbReference type="FunFam" id="3.40.50.1820:FF:000081">
    <property type="entry name" value="phospholipase A1 member A isoform X1"/>
    <property type="match status" value="1"/>
</dbReference>
<comment type="caution">
    <text evidence="23">The sequence shown here is derived from an EMBL/GenBank/DDBJ whole genome shotgun (WGS) entry which is preliminary data.</text>
</comment>
<evidence type="ECO:0000256" key="16">
    <source>
        <dbReference type="ARBA" id="ARBA00048646"/>
    </source>
</evidence>
<keyword evidence="5" id="KW-0378">Hydrolase</keyword>
<dbReference type="SUPFAM" id="SSF53474">
    <property type="entry name" value="alpha/beta-Hydrolases"/>
    <property type="match status" value="1"/>
</dbReference>
<evidence type="ECO:0000313" key="24">
    <source>
        <dbReference type="Proteomes" id="UP000236370"/>
    </source>
</evidence>
<name>A0A2J8M3G1_PANTR</name>
<dbReference type="InterPro" id="IPR033906">
    <property type="entry name" value="Lipase_N"/>
</dbReference>
<feature type="active site" description="Nucleophile" evidence="18">
    <location>
        <position position="150"/>
    </location>
</feature>
<dbReference type="InterPro" id="IPR016272">
    <property type="entry name" value="Lipase_LIPH"/>
</dbReference>
<comment type="catalytic activity">
    <reaction evidence="15">
        <text>1-(9Z-octadecenoyl)-sn-glycero-3-phospho-L-serine + H2O = sn-glycero-3-phospho-L-serine + (9Z)-octadecenoate + H(+)</text>
        <dbReference type="Rhea" id="RHEA:40499"/>
        <dbReference type="ChEBI" id="CHEBI:15377"/>
        <dbReference type="ChEBI" id="CHEBI:15378"/>
        <dbReference type="ChEBI" id="CHEBI:30823"/>
        <dbReference type="ChEBI" id="CHEBI:64765"/>
        <dbReference type="ChEBI" id="CHEBI:74617"/>
    </reaction>
    <physiologicalReaction direction="left-to-right" evidence="15">
        <dbReference type="Rhea" id="RHEA:40500"/>
    </physiologicalReaction>
</comment>
<sequence length="440" mass="47864">MPPGPWESCFWVGGLILWLSVGSSGDAPPTPQPKCADFQSANLFEGTDLKVQFLLFVPSNPSCGQLVEGSSDLQNSGFNATLGTKLIIHGFRVLGTKPSWIDTFIRTLLRATNANVIAVDWIYGSTGVYFSAVKNVLGVSESSIHIIGVSLGAHVGGMVGQLFGGQLGQITGLDPAGPEYTRASVEERLDAGDALFVEAIHTDTDNLGIRIPVGHVDYFVNGGQDQPGCPTFFYAGYSYLICDHMRAVHLYISALENSCPLMAFPCASYKAFLAGRCLDCFNPFLLSCPRIGLVEQGGVKIEPLPKEVKVYLLTTSSAPYCMHHSLVEFHLKELRNKDTNIEVTFLSSNITSSSKITIPKQQRHGKGIIAHATPQCQINQVKFKFQSSNRVWKKDRTTIIGKFCTALLPVNDREKMVCLPEPVNLQASVTVSCDLKIACV</sequence>